<dbReference type="EMBL" id="JAAZQD010000006">
    <property type="protein sequence ID" value="NKZ40160.1"/>
    <property type="molecule type" value="Genomic_DNA"/>
</dbReference>
<feature type="coiled-coil region" evidence="1">
    <location>
        <begin position="184"/>
        <end position="211"/>
    </location>
</feature>
<dbReference type="Proteomes" id="UP000541636">
    <property type="component" value="Unassembled WGS sequence"/>
</dbReference>
<dbReference type="RefSeq" id="WP_168609941.1">
    <property type="nucleotide sequence ID" value="NZ_JAAZQD010000006.1"/>
</dbReference>
<feature type="chain" id="PRO_5032746263" evidence="2">
    <location>
        <begin position="23"/>
        <end position="217"/>
    </location>
</feature>
<evidence type="ECO:0000256" key="1">
    <source>
        <dbReference type="SAM" id="Coils"/>
    </source>
</evidence>
<keyword evidence="4" id="KW-1185">Reference proteome</keyword>
<gene>
    <name evidence="3" type="ORF">HF690_14465</name>
</gene>
<organism evidence="3 4">
    <name type="scientific">Oleiagrimonas citrea</name>
    <dbReference type="NCBI Taxonomy" id="1665687"/>
    <lineage>
        <taxon>Bacteria</taxon>
        <taxon>Pseudomonadati</taxon>
        <taxon>Pseudomonadota</taxon>
        <taxon>Gammaproteobacteria</taxon>
        <taxon>Lysobacterales</taxon>
        <taxon>Rhodanobacteraceae</taxon>
        <taxon>Oleiagrimonas</taxon>
    </lineage>
</organism>
<evidence type="ECO:0000313" key="4">
    <source>
        <dbReference type="Proteomes" id="UP000541636"/>
    </source>
</evidence>
<reference evidence="3 4" key="1">
    <citation type="journal article" date="2017" name="Int. J. Syst. Evol. Microbiol.">
        <title>Oleiagrimonas citrea sp. nov., a marine bacterium isolated from tidal flat sediment and emended description of the genus Oleiagrimonas Fang et al. 2015 and Oleiagrimonas soli.</title>
        <authorList>
            <person name="Yang S.H."/>
            <person name="Seo H.S."/>
            <person name="Seong C.N."/>
            <person name="Kwon K.K."/>
        </authorList>
    </citation>
    <scope>NUCLEOTIDE SEQUENCE [LARGE SCALE GENOMIC DNA]</scope>
    <source>
        <strain evidence="3 4">MEBiC09124</strain>
    </source>
</reference>
<keyword evidence="2" id="KW-0732">Signal</keyword>
<sequence>MHKTTSSLILIGLLACSASALAWQTKHSENYRYSWRDDSGLPHYSDSLNSEAIKNGYDVINSSGLVVRHVQRQLTPEERKVAEAEKAKADAAKAAADRQHAQDEQMLSAYPNEQVFRDSQQAEIDELTQAIRTTQINLHAQEQNLAQLLSHVADIKHDGKPVPAFLEKRIDAQRAAVTDQRAKLGKQQEAKVEAEKRVERLVQRYRKLRAAEDAATR</sequence>
<dbReference type="AlphaFoldDB" id="A0A846ZRC2"/>
<dbReference type="PROSITE" id="PS51257">
    <property type="entry name" value="PROKAR_LIPOPROTEIN"/>
    <property type="match status" value="1"/>
</dbReference>
<name>A0A846ZRC2_9GAMM</name>
<comment type="caution">
    <text evidence="3">The sequence shown here is derived from an EMBL/GenBank/DDBJ whole genome shotgun (WGS) entry which is preliminary data.</text>
</comment>
<feature type="signal peptide" evidence="2">
    <location>
        <begin position="1"/>
        <end position="22"/>
    </location>
</feature>
<proteinExistence type="predicted"/>
<evidence type="ECO:0000256" key="2">
    <source>
        <dbReference type="SAM" id="SignalP"/>
    </source>
</evidence>
<accession>A0A846ZRC2</accession>
<feature type="coiled-coil region" evidence="1">
    <location>
        <begin position="79"/>
        <end position="144"/>
    </location>
</feature>
<evidence type="ECO:0000313" key="3">
    <source>
        <dbReference type="EMBL" id="NKZ40160.1"/>
    </source>
</evidence>
<protein>
    <submittedName>
        <fullName evidence="3">DUF4124 domain-containing protein</fullName>
    </submittedName>
</protein>
<keyword evidence="1" id="KW-0175">Coiled coil</keyword>